<accession>A0A346E0J8</accession>
<dbReference type="InterPro" id="IPR011650">
    <property type="entry name" value="Peptidase_M20_dimer"/>
</dbReference>
<keyword evidence="4" id="KW-0378">Hydrolase</keyword>
<dbReference type="InterPro" id="IPR002933">
    <property type="entry name" value="Peptidase_M20"/>
</dbReference>
<evidence type="ECO:0000256" key="4">
    <source>
        <dbReference type="ARBA" id="ARBA00022801"/>
    </source>
</evidence>
<proteinExistence type="inferred from homology"/>
<comment type="cofactor">
    <cofactor evidence="1">
        <name>Zn(2+)</name>
        <dbReference type="ChEBI" id="CHEBI:29105"/>
    </cofactor>
</comment>
<dbReference type="Proteomes" id="UP000257084">
    <property type="component" value="Chromosome"/>
</dbReference>
<dbReference type="AlphaFoldDB" id="A0A346E0J8"/>
<gene>
    <name evidence="7" type="ORF">C9I84_115</name>
</gene>
<dbReference type="PANTHER" id="PTHR43808:SF8">
    <property type="entry name" value="PEPTIDASE M20 DIMERISATION DOMAIN-CONTAINING PROTEIN"/>
    <property type="match status" value="1"/>
</dbReference>
<dbReference type="Gene3D" id="3.40.630.10">
    <property type="entry name" value="Zn peptidases"/>
    <property type="match status" value="2"/>
</dbReference>
<comment type="similarity">
    <text evidence="2">Belongs to the peptidase M20A family.</text>
</comment>
<evidence type="ECO:0000256" key="5">
    <source>
        <dbReference type="ARBA" id="ARBA00022833"/>
    </source>
</evidence>
<dbReference type="SUPFAM" id="SSF55031">
    <property type="entry name" value="Bacterial exopeptidase dimerisation domain"/>
    <property type="match status" value="1"/>
</dbReference>
<evidence type="ECO:0000256" key="2">
    <source>
        <dbReference type="ARBA" id="ARBA00006247"/>
    </source>
</evidence>
<keyword evidence="8" id="KW-1185">Reference proteome</keyword>
<name>A0A346E0J8_9PROT</name>
<feature type="domain" description="Peptidase M20 dimerisation" evidence="6">
    <location>
        <begin position="160"/>
        <end position="255"/>
    </location>
</feature>
<evidence type="ECO:0000313" key="8">
    <source>
        <dbReference type="Proteomes" id="UP000257084"/>
    </source>
</evidence>
<dbReference type="Pfam" id="PF01546">
    <property type="entry name" value="Peptidase_M20"/>
    <property type="match status" value="1"/>
</dbReference>
<protein>
    <submittedName>
        <fullName evidence="7">N-succinyl-L,L-diaminopimelate desuccinylase</fullName>
    </submittedName>
</protein>
<dbReference type="PANTHER" id="PTHR43808">
    <property type="entry name" value="ACETYLORNITHINE DEACETYLASE"/>
    <property type="match status" value="1"/>
</dbReference>
<keyword evidence="5" id="KW-0862">Zinc</keyword>
<evidence type="ECO:0000259" key="6">
    <source>
        <dbReference type="Pfam" id="PF07687"/>
    </source>
</evidence>
<dbReference type="InterPro" id="IPR036264">
    <property type="entry name" value="Bact_exopeptidase_dim_dom"/>
</dbReference>
<reference evidence="7 8" key="1">
    <citation type="submission" date="2018-03" db="EMBL/GenBank/DDBJ databases">
        <title>A parallel universe: an anciently diverged bacterial symbiosis in a Hawaiian planthopper (Hemiptera: Cixiidae) reveals rearranged nutritional responsibilities.</title>
        <authorList>
            <person name="Bennett G."/>
            <person name="Mao M."/>
        </authorList>
    </citation>
    <scope>NUCLEOTIDE SEQUENCE [LARGE SCALE GENOMIC DNA]</scope>
    <source>
        <strain evidence="7 8">OLIH</strain>
    </source>
</reference>
<evidence type="ECO:0000256" key="1">
    <source>
        <dbReference type="ARBA" id="ARBA00001947"/>
    </source>
</evidence>
<dbReference type="GO" id="GO:0016787">
    <property type="term" value="F:hydrolase activity"/>
    <property type="evidence" value="ECO:0007669"/>
    <property type="project" value="UniProtKB-KW"/>
</dbReference>
<dbReference type="GO" id="GO:0046872">
    <property type="term" value="F:metal ion binding"/>
    <property type="evidence" value="ECO:0007669"/>
    <property type="project" value="UniProtKB-KW"/>
</dbReference>
<dbReference type="InterPro" id="IPR050072">
    <property type="entry name" value="Peptidase_M20A"/>
</dbReference>
<dbReference type="KEGG" id="vfg:C9I84_115"/>
<sequence>MIYDILSIINNITALKFLYKTAKKIGFIGKIIKKNNIYNLILFNSNSKKIDILFVSHIDVVNEGKMKNWSHFPYYYIKKNKYIISRGIVDMKGAIIAFFKSIRTKFKKKLSILISGDEEGEAKYGSRIVSKYLKSNRYKINLSLIGEPTSNKKIFDTYKTGRRGSSNIIINLKGKQGHVAYNNGKNPLEKIFFFKDIFKKNTNLNVSIVGIKSSNIIFNVTPEKSKIFLNIRFQKIKFFNIFIKSIIKILKNTNLKSSIKKISFIKPYVVKLNKKKIKNIKKYFNKSKKKNYLGGTSDGRFLTFSKSIIEIGLRNKYIHCTNEKCSIKDIKKLSKIYKKIIS</sequence>
<dbReference type="EMBL" id="CP028360">
    <property type="protein sequence ID" value="AXN02503.1"/>
    <property type="molecule type" value="Genomic_DNA"/>
</dbReference>
<dbReference type="SUPFAM" id="SSF53187">
    <property type="entry name" value="Zn-dependent exopeptidases"/>
    <property type="match status" value="1"/>
</dbReference>
<evidence type="ECO:0000313" key="7">
    <source>
        <dbReference type="EMBL" id="AXN02503.1"/>
    </source>
</evidence>
<keyword evidence="3" id="KW-0479">Metal-binding</keyword>
<evidence type="ECO:0000256" key="3">
    <source>
        <dbReference type="ARBA" id="ARBA00022723"/>
    </source>
</evidence>
<dbReference type="Pfam" id="PF07687">
    <property type="entry name" value="M20_dimer"/>
    <property type="match status" value="1"/>
</dbReference>
<organism evidence="7 8">
    <name type="scientific">Candidatus Vidania fulgoroideorum</name>
    <dbReference type="NCBI Taxonomy" id="881286"/>
    <lineage>
        <taxon>Bacteria</taxon>
        <taxon>Pseudomonadati</taxon>
        <taxon>Pseudomonadota</taxon>
        <taxon>Betaproteobacteria</taxon>
        <taxon>Candidatus Vidania</taxon>
    </lineage>
</organism>